<keyword evidence="11" id="KW-1185">Reference proteome</keyword>
<dbReference type="PROSITE" id="PS50262">
    <property type="entry name" value="G_PROTEIN_RECEP_F1_2"/>
    <property type="match status" value="1"/>
</dbReference>
<keyword evidence="6 8" id="KW-0472">Membrane</keyword>
<evidence type="ECO:0000313" key="11">
    <source>
        <dbReference type="Proteomes" id="UP000031443"/>
    </source>
</evidence>
<proteinExistence type="predicted"/>
<evidence type="ECO:0000256" key="1">
    <source>
        <dbReference type="ARBA" id="ARBA00004141"/>
    </source>
</evidence>
<evidence type="ECO:0000256" key="6">
    <source>
        <dbReference type="ARBA" id="ARBA00023136"/>
    </source>
</evidence>
<dbReference type="InterPro" id="IPR050402">
    <property type="entry name" value="OR51/52/56-like"/>
</dbReference>
<dbReference type="GO" id="GO:0005886">
    <property type="term" value="C:plasma membrane"/>
    <property type="evidence" value="ECO:0007669"/>
    <property type="project" value="TreeGrafter"/>
</dbReference>
<evidence type="ECO:0000256" key="5">
    <source>
        <dbReference type="ARBA" id="ARBA00022989"/>
    </source>
</evidence>
<dbReference type="Proteomes" id="UP000031443">
    <property type="component" value="Unassembled WGS sequence"/>
</dbReference>
<keyword evidence="5 8" id="KW-1133">Transmembrane helix</keyword>
<feature type="domain" description="G-protein coupled receptors family 1 profile" evidence="9">
    <location>
        <begin position="1"/>
        <end position="116"/>
    </location>
</feature>
<evidence type="ECO:0000313" key="10">
    <source>
        <dbReference type="EMBL" id="EMP41642.1"/>
    </source>
</evidence>
<dbReference type="Pfam" id="PF13853">
    <property type="entry name" value="7tm_4"/>
    <property type="match status" value="1"/>
</dbReference>
<keyword evidence="7" id="KW-0807">Transducer</keyword>
<dbReference type="AlphaFoldDB" id="M7CKM6"/>
<dbReference type="GO" id="GO:0004984">
    <property type="term" value="F:olfactory receptor activity"/>
    <property type="evidence" value="ECO:0007669"/>
    <property type="project" value="InterPro"/>
</dbReference>
<dbReference type="InterPro" id="IPR000725">
    <property type="entry name" value="Olfact_rcpt"/>
</dbReference>
<dbReference type="PANTHER" id="PTHR26450:SF132">
    <property type="entry name" value="OLFACTORY RECEPTOR 654"/>
    <property type="match status" value="1"/>
</dbReference>
<protein>
    <submittedName>
        <fullName evidence="10">Putative olfactory receptor 52P1</fullName>
    </submittedName>
</protein>
<evidence type="ECO:0000259" key="9">
    <source>
        <dbReference type="PROSITE" id="PS50262"/>
    </source>
</evidence>
<feature type="transmembrane region" description="Helical" evidence="8">
    <location>
        <begin position="24"/>
        <end position="50"/>
    </location>
</feature>
<evidence type="ECO:0000256" key="4">
    <source>
        <dbReference type="ARBA" id="ARBA00022725"/>
    </source>
</evidence>
<evidence type="ECO:0000256" key="8">
    <source>
        <dbReference type="SAM" id="Phobius"/>
    </source>
</evidence>
<name>M7CKM6_CHEMY</name>
<accession>M7CKM6</accession>
<dbReference type="SUPFAM" id="SSF81321">
    <property type="entry name" value="Family A G protein-coupled receptor-like"/>
    <property type="match status" value="1"/>
</dbReference>
<dbReference type="InterPro" id="IPR017452">
    <property type="entry name" value="GPCR_Rhodpsn_7TM"/>
</dbReference>
<keyword evidence="4" id="KW-0552">Olfaction</keyword>
<keyword evidence="10" id="KW-0675">Receptor</keyword>
<organism evidence="10 11">
    <name type="scientific">Chelonia mydas</name>
    <name type="common">Green sea-turtle</name>
    <name type="synonym">Chelonia agassizi</name>
    <dbReference type="NCBI Taxonomy" id="8469"/>
    <lineage>
        <taxon>Eukaryota</taxon>
        <taxon>Metazoa</taxon>
        <taxon>Chordata</taxon>
        <taxon>Craniata</taxon>
        <taxon>Vertebrata</taxon>
        <taxon>Euteleostomi</taxon>
        <taxon>Archelosauria</taxon>
        <taxon>Testudinata</taxon>
        <taxon>Testudines</taxon>
        <taxon>Cryptodira</taxon>
        <taxon>Durocryptodira</taxon>
        <taxon>Americhelydia</taxon>
        <taxon>Chelonioidea</taxon>
        <taxon>Cheloniidae</taxon>
        <taxon>Chelonia</taxon>
    </lineage>
</organism>
<feature type="transmembrane region" description="Helical" evidence="8">
    <location>
        <begin position="92"/>
        <end position="111"/>
    </location>
</feature>
<dbReference type="GO" id="GO:0007186">
    <property type="term" value="P:G protein-coupled receptor signaling pathway"/>
    <property type="evidence" value="ECO:0007669"/>
    <property type="project" value="InterPro"/>
</dbReference>
<feature type="transmembrane region" description="Helical" evidence="8">
    <location>
        <begin position="62"/>
        <end position="80"/>
    </location>
</feature>
<dbReference type="EMBL" id="KB487073">
    <property type="protein sequence ID" value="EMP41642.1"/>
    <property type="molecule type" value="Genomic_DNA"/>
</dbReference>
<evidence type="ECO:0000256" key="2">
    <source>
        <dbReference type="ARBA" id="ARBA00022606"/>
    </source>
</evidence>
<dbReference type="Gene3D" id="1.20.1070.10">
    <property type="entry name" value="Rhodopsin 7-helix transmembrane proteins"/>
    <property type="match status" value="1"/>
</dbReference>
<sequence length="134" mass="15137">MYCEHMAVMKMSCGNITVNRMYGLVMAFVVTWLDLILIALSYSLIIRAVLRMSSKKAHQKAFNTFTAHIDVILVSYTPSLFSSLTHRFGQGIAPHVHIILANLYFLLAATLNPITYGVKMKELCDKVGKYTCRM</sequence>
<gene>
    <name evidence="10" type="ORF">UY3_01103</name>
</gene>
<reference evidence="11" key="1">
    <citation type="journal article" date="2013" name="Nat. Genet.">
        <title>The draft genomes of soft-shell turtle and green sea turtle yield insights into the development and evolution of the turtle-specific body plan.</title>
        <authorList>
            <person name="Wang Z."/>
            <person name="Pascual-Anaya J."/>
            <person name="Zadissa A."/>
            <person name="Li W."/>
            <person name="Niimura Y."/>
            <person name="Huang Z."/>
            <person name="Li C."/>
            <person name="White S."/>
            <person name="Xiong Z."/>
            <person name="Fang D."/>
            <person name="Wang B."/>
            <person name="Ming Y."/>
            <person name="Chen Y."/>
            <person name="Zheng Y."/>
            <person name="Kuraku S."/>
            <person name="Pignatelli M."/>
            <person name="Herrero J."/>
            <person name="Beal K."/>
            <person name="Nozawa M."/>
            <person name="Li Q."/>
            <person name="Wang J."/>
            <person name="Zhang H."/>
            <person name="Yu L."/>
            <person name="Shigenobu S."/>
            <person name="Wang J."/>
            <person name="Liu J."/>
            <person name="Flicek P."/>
            <person name="Searle S."/>
            <person name="Wang J."/>
            <person name="Kuratani S."/>
            <person name="Yin Y."/>
            <person name="Aken B."/>
            <person name="Zhang G."/>
            <person name="Irie N."/>
        </authorList>
    </citation>
    <scope>NUCLEOTIDE SEQUENCE [LARGE SCALE GENOMIC DNA]</scope>
</reference>
<dbReference type="STRING" id="8469.M7CKM6"/>
<keyword evidence="3 8" id="KW-0812">Transmembrane</keyword>
<evidence type="ECO:0000256" key="7">
    <source>
        <dbReference type="ARBA" id="ARBA00023224"/>
    </source>
</evidence>
<comment type="subcellular location">
    <subcellularLocation>
        <location evidence="1">Membrane</location>
        <topology evidence="1">Multi-pass membrane protein</topology>
    </subcellularLocation>
</comment>
<evidence type="ECO:0000256" key="3">
    <source>
        <dbReference type="ARBA" id="ARBA00022692"/>
    </source>
</evidence>
<keyword evidence="2" id="KW-0716">Sensory transduction</keyword>
<dbReference type="PANTHER" id="PTHR26450">
    <property type="entry name" value="OLFACTORY RECEPTOR 56B1-RELATED"/>
    <property type="match status" value="1"/>
</dbReference>